<reference evidence="5 7" key="1">
    <citation type="journal article" date="2015" name="Genome Announc.">
        <title>Complete Genome Sequences for Two Strains of a Novel Fastidious, Partially Acid-Fast, Gram-Positive Corynebacterineae Bacterium, Derived from Human Clinical Samples.</title>
        <authorList>
            <person name="Nicholson A.C."/>
            <person name="Bell M."/>
            <person name="Humrighouse B.W."/>
            <person name="McQuiston J.R."/>
        </authorList>
    </citation>
    <scope>NUCLEOTIDE SEQUENCE [LARGE SCALE GENOMIC DNA]</scope>
    <source>
        <strain evidence="5 7">X1698</strain>
    </source>
</reference>
<dbReference type="STRING" id="1528099.AL705_07645"/>
<keyword evidence="3 5" id="KW-0418">Kinase</keyword>
<dbReference type="Proteomes" id="UP000068137">
    <property type="component" value="Chromosome"/>
</dbReference>
<dbReference type="PATRIC" id="fig|1562462.4.peg.1560"/>
<evidence type="ECO:0000313" key="5">
    <source>
        <dbReference type="EMBL" id="ALE19421.1"/>
    </source>
</evidence>
<evidence type="ECO:0000256" key="1">
    <source>
        <dbReference type="ARBA" id="ARBA00010688"/>
    </source>
</evidence>
<comment type="similarity">
    <text evidence="1">Belongs to the carbohydrate kinase PfkB family.</text>
</comment>
<dbReference type="Proteomes" id="UP000324288">
    <property type="component" value="Chromosome"/>
</dbReference>
<protein>
    <submittedName>
        <fullName evidence="6">Adenosine kinase</fullName>
    </submittedName>
    <submittedName>
        <fullName evidence="5">Ribokinase</fullName>
    </submittedName>
</protein>
<dbReference type="InterPro" id="IPR011611">
    <property type="entry name" value="PfkB_dom"/>
</dbReference>
<dbReference type="CDD" id="cd01942">
    <property type="entry name" value="ribokinase_group_A"/>
    <property type="match status" value="1"/>
</dbReference>
<reference evidence="5" key="2">
    <citation type="journal article" date="2016" name="Int. J. Syst. Evol. Microbiol.">
        <title>Lawsonella clevelandensis gen. nov., sp. nov., a new member of the suborder Corynebacterineae isolated from human abscesses.</title>
        <authorList>
            <person name="Bell M.E."/>
            <person name="Bernard K.A."/>
            <person name="Harrington S.M."/>
            <person name="Patel N.B."/>
            <person name="Tucker T.A."/>
            <person name="Metcalfe M.G."/>
            <person name="McQuiston J.R."/>
        </authorList>
    </citation>
    <scope>NUCLEOTIDE SEQUENCE</scope>
    <source>
        <strain evidence="5">X1698</strain>
    </source>
</reference>
<dbReference type="Gene3D" id="3.40.1190.20">
    <property type="match status" value="1"/>
</dbReference>
<keyword evidence="2" id="KW-0808">Transferase</keyword>
<dbReference type="RefSeq" id="WP_053962497.1">
    <property type="nucleotide sequence ID" value="NZ_CAJPTR010000004.1"/>
</dbReference>
<evidence type="ECO:0000313" key="6">
    <source>
        <dbReference type="EMBL" id="VHO01605.1"/>
    </source>
</evidence>
<accession>A0A0M4MCV8</accession>
<dbReference type="EMBL" id="CP012390">
    <property type="protein sequence ID" value="ALE19421.1"/>
    <property type="molecule type" value="Genomic_DNA"/>
</dbReference>
<dbReference type="OrthoDB" id="9779730at2"/>
<dbReference type="PANTHER" id="PTHR43085">
    <property type="entry name" value="HEXOKINASE FAMILY MEMBER"/>
    <property type="match status" value="1"/>
</dbReference>
<feature type="domain" description="Carbohydrate kinase PfkB" evidence="4">
    <location>
        <begin position="36"/>
        <end position="291"/>
    </location>
</feature>
<dbReference type="SUPFAM" id="SSF53613">
    <property type="entry name" value="Ribokinase-like"/>
    <property type="match status" value="1"/>
</dbReference>
<keyword evidence="8" id="KW-1185">Reference proteome</keyword>
<name>A0A0M4MCV8_9ACTN</name>
<evidence type="ECO:0000313" key="7">
    <source>
        <dbReference type="Proteomes" id="UP000068137"/>
    </source>
</evidence>
<evidence type="ECO:0000313" key="8">
    <source>
        <dbReference type="Proteomes" id="UP000324288"/>
    </source>
</evidence>
<organism evidence="5 7">
    <name type="scientific">Lawsonella clevelandensis</name>
    <dbReference type="NCBI Taxonomy" id="1528099"/>
    <lineage>
        <taxon>Bacteria</taxon>
        <taxon>Bacillati</taxon>
        <taxon>Actinomycetota</taxon>
        <taxon>Actinomycetes</taxon>
        <taxon>Mycobacteriales</taxon>
        <taxon>Lawsonellaceae</taxon>
        <taxon>Lawsonella</taxon>
    </lineage>
</organism>
<dbReference type="Pfam" id="PF00294">
    <property type="entry name" value="PfkB"/>
    <property type="match status" value="1"/>
</dbReference>
<evidence type="ECO:0000256" key="2">
    <source>
        <dbReference type="ARBA" id="ARBA00022679"/>
    </source>
</evidence>
<proteinExistence type="inferred from homology"/>
<sequence length="319" mass="34327">MTIAVSASVATDNLMTFPGKFSEQFLPEHLDHVSLSFLVDGLDIRRGGVAGNICFALGVLGEQPLLLGAVGKDFGDYQHWLEDHGVDCSQVYVSDTSATARFTCTTDAELAQIASFYPGAMAESAQISLHDITPRPDIVLVGAGDPVAMAKHTEEARELGIPFAADPSQQLSSLTHDSILQLVTGAEYLFSNEYEYGLLLQKTALTADELDALVTVRVTTLGERGAEINTPDGRFFVGALRSDNIQDPTGVGDAFRAGFLTGRLRGLDWENCAKLGSLVACLVLETVGTQEWVWDAEVARQRLAERYDEASAEAILAVL</sequence>
<evidence type="ECO:0000259" key="4">
    <source>
        <dbReference type="Pfam" id="PF00294"/>
    </source>
</evidence>
<dbReference type="InterPro" id="IPR050306">
    <property type="entry name" value="PfkB_Carbo_kinase"/>
</dbReference>
<dbReference type="EMBL" id="LR584267">
    <property type="protein sequence ID" value="VHO01605.1"/>
    <property type="molecule type" value="Genomic_DNA"/>
</dbReference>
<dbReference type="AlphaFoldDB" id="A0A0M4MCV8"/>
<dbReference type="InterPro" id="IPR029056">
    <property type="entry name" value="Ribokinase-like"/>
</dbReference>
<evidence type="ECO:0000256" key="3">
    <source>
        <dbReference type="ARBA" id="ARBA00022777"/>
    </source>
</evidence>
<gene>
    <name evidence="6" type="primary">adoK</name>
    <name evidence="5" type="ORF">AL705_07645</name>
    <name evidence="6" type="ORF">LC603019_01537</name>
</gene>
<dbReference type="GO" id="GO:0016301">
    <property type="term" value="F:kinase activity"/>
    <property type="evidence" value="ECO:0007669"/>
    <property type="project" value="UniProtKB-KW"/>
</dbReference>
<dbReference type="KEGG" id="cbq:AL705_07645"/>
<dbReference type="PANTHER" id="PTHR43085:SF46">
    <property type="entry name" value="ADENOSINE KINASE"/>
    <property type="match status" value="1"/>
</dbReference>
<reference evidence="6 8" key="3">
    <citation type="submission" date="2019-04" db="EMBL/GenBank/DDBJ databases">
        <authorList>
            <person name="Seth-Smith MB H."/>
            <person name="Seth-Smith H."/>
        </authorList>
    </citation>
    <scope>NUCLEOTIDE SEQUENCE [LARGE SCALE GENOMIC DNA]</scope>
    <source>
        <strain evidence="6">USB-603019</strain>
    </source>
</reference>